<feature type="modified residue" description="4-aspartylphosphate" evidence="3">
    <location>
        <position position="73"/>
    </location>
</feature>
<dbReference type="RefSeq" id="WP_159899625.1">
    <property type="nucleotide sequence ID" value="NZ_BAABFX010000033.1"/>
</dbReference>
<reference evidence="8" key="1">
    <citation type="journal article" date="2019" name="Int. J. Syst. Evol. Microbiol.">
        <title>The Global Catalogue of Microorganisms (GCM) 10K type strain sequencing project: providing services to taxonomists for standard genome sequencing and annotation.</title>
        <authorList>
            <consortium name="The Broad Institute Genomics Platform"/>
            <consortium name="The Broad Institute Genome Sequencing Center for Infectious Disease"/>
            <person name="Wu L."/>
            <person name="Ma J."/>
        </authorList>
    </citation>
    <scope>NUCLEOTIDE SEQUENCE [LARGE SCALE GENOMIC DNA]</scope>
    <source>
        <strain evidence="8">JCM 17738</strain>
    </source>
</reference>
<dbReference type="CDD" id="cd17535">
    <property type="entry name" value="REC_NarL-like"/>
    <property type="match status" value="1"/>
</dbReference>
<feature type="region of interest" description="Disordered" evidence="4">
    <location>
        <begin position="1"/>
        <end position="23"/>
    </location>
</feature>
<dbReference type="CDD" id="cd06170">
    <property type="entry name" value="LuxR_C_like"/>
    <property type="match status" value="1"/>
</dbReference>
<dbReference type="PROSITE" id="PS50110">
    <property type="entry name" value="RESPONSE_REGULATORY"/>
    <property type="match status" value="1"/>
</dbReference>
<feature type="compositionally biased region" description="Low complexity" evidence="4">
    <location>
        <begin position="160"/>
        <end position="177"/>
    </location>
</feature>
<proteinExistence type="predicted"/>
<feature type="domain" description="HTH luxR-type" evidence="5">
    <location>
        <begin position="186"/>
        <end position="251"/>
    </location>
</feature>
<dbReference type="PRINTS" id="PR00038">
    <property type="entry name" value="HTHLUXR"/>
</dbReference>
<evidence type="ECO:0000313" key="8">
    <source>
        <dbReference type="Proteomes" id="UP001500390"/>
    </source>
</evidence>
<feature type="compositionally biased region" description="Basic and acidic residues" evidence="4">
    <location>
        <begin position="183"/>
        <end position="194"/>
    </location>
</feature>
<evidence type="ECO:0000256" key="2">
    <source>
        <dbReference type="ARBA" id="ARBA00023125"/>
    </source>
</evidence>
<dbReference type="SUPFAM" id="SSF46894">
    <property type="entry name" value="C-terminal effector domain of the bipartite response regulators"/>
    <property type="match status" value="1"/>
</dbReference>
<dbReference type="InterPro" id="IPR011006">
    <property type="entry name" value="CheY-like_superfamily"/>
</dbReference>
<dbReference type="PROSITE" id="PS50043">
    <property type="entry name" value="HTH_LUXR_2"/>
    <property type="match status" value="1"/>
</dbReference>
<protein>
    <submittedName>
        <fullName evidence="7">Response regulator transcription factor</fullName>
    </submittedName>
</protein>
<dbReference type="Gene3D" id="3.40.50.2300">
    <property type="match status" value="1"/>
</dbReference>
<feature type="region of interest" description="Disordered" evidence="4">
    <location>
        <begin position="160"/>
        <end position="194"/>
    </location>
</feature>
<dbReference type="PROSITE" id="PS00622">
    <property type="entry name" value="HTH_LUXR_1"/>
    <property type="match status" value="1"/>
</dbReference>
<dbReference type="Proteomes" id="UP001500390">
    <property type="component" value="Unassembled WGS sequence"/>
</dbReference>
<name>A0ABP8K0F7_9MICO</name>
<dbReference type="InterPro" id="IPR000792">
    <property type="entry name" value="Tscrpt_reg_LuxR_C"/>
</dbReference>
<gene>
    <name evidence="7" type="ORF">GCM10023153_23910</name>
</gene>
<organism evidence="7 8">
    <name type="scientific">Ornithinibacter aureus</name>
    <dbReference type="NCBI Taxonomy" id="622664"/>
    <lineage>
        <taxon>Bacteria</taxon>
        <taxon>Bacillati</taxon>
        <taxon>Actinomycetota</taxon>
        <taxon>Actinomycetes</taxon>
        <taxon>Micrococcales</taxon>
        <taxon>Intrasporangiaceae</taxon>
        <taxon>Ornithinibacter</taxon>
    </lineage>
</organism>
<evidence type="ECO:0000259" key="5">
    <source>
        <dbReference type="PROSITE" id="PS50043"/>
    </source>
</evidence>
<evidence type="ECO:0000313" key="7">
    <source>
        <dbReference type="EMBL" id="GAA4398727.1"/>
    </source>
</evidence>
<comment type="caution">
    <text evidence="7">The sequence shown here is derived from an EMBL/GenBank/DDBJ whole genome shotgun (WGS) entry which is preliminary data.</text>
</comment>
<accession>A0ABP8K0F7</accession>
<keyword evidence="8" id="KW-1185">Reference proteome</keyword>
<keyword evidence="1 3" id="KW-0597">Phosphoprotein</keyword>
<evidence type="ECO:0000256" key="3">
    <source>
        <dbReference type="PROSITE-ProRule" id="PRU00169"/>
    </source>
</evidence>
<dbReference type="Pfam" id="PF00072">
    <property type="entry name" value="Response_reg"/>
    <property type="match status" value="1"/>
</dbReference>
<evidence type="ECO:0000256" key="4">
    <source>
        <dbReference type="SAM" id="MobiDB-lite"/>
    </source>
</evidence>
<dbReference type="SMART" id="SM00421">
    <property type="entry name" value="HTH_LUXR"/>
    <property type="match status" value="1"/>
</dbReference>
<dbReference type="InterPro" id="IPR039420">
    <property type="entry name" value="WalR-like"/>
</dbReference>
<evidence type="ECO:0000259" key="6">
    <source>
        <dbReference type="PROSITE" id="PS50110"/>
    </source>
</evidence>
<dbReference type="EMBL" id="BAABFX010000033">
    <property type="protein sequence ID" value="GAA4398727.1"/>
    <property type="molecule type" value="Genomic_DNA"/>
</dbReference>
<keyword evidence="2" id="KW-0238">DNA-binding</keyword>
<dbReference type="PANTHER" id="PTHR43214:SF37">
    <property type="entry name" value="TRANSCRIPTIONAL REGULATORY PROTEIN YDFI"/>
    <property type="match status" value="1"/>
</dbReference>
<dbReference type="PANTHER" id="PTHR43214">
    <property type="entry name" value="TWO-COMPONENT RESPONSE REGULATOR"/>
    <property type="match status" value="1"/>
</dbReference>
<evidence type="ECO:0000256" key="1">
    <source>
        <dbReference type="ARBA" id="ARBA00022553"/>
    </source>
</evidence>
<feature type="domain" description="Response regulatory" evidence="6">
    <location>
        <begin position="23"/>
        <end position="136"/>
    </location>
</feature>
<dbReference type="Pfam" id="PF00196">
    <property type="entry name" value="GerE"/>
    <property type="match status" value="1"/>
</dbReference>
<dbReference type="InterPro" id="IPR001789">
    <property type="entry name" value="Sig_transdc_resp-reg_receiver"/>
</dbReference>
<dbReference type="SMART" id="SM00448">
    <property type="entry name" value="REC"/>
    <property type="match status" value="1"/>
</dbReference>
<dbReference type="InterPro" id="IPR058245">
    <property type="entry name" value="NreC/VraR/RcsB-like_REC"/>
</dbReference>
<sequence>MTTTPPDAGGSPSVPTPGDASPTVLVADDHPLWLSALERDLAERGLRIVATATDGPSTVRRARATRPDVLVLDLNLPGMRGDEVCRALGDLPTRVLILSASGEQRDVLAAIKAGATGYLVKSASAQDIVDAVHATARGEAVFTPGLAGLVLGEFRRMADGSTSSSATASEGSGTGATPVGATVEERRRPIPELTERETEVLRLVATGMSYKEIAAELFLSHRTVQNHVQNTLGKLHLHNRVELVRFALARGLEDEGPAQD</sequence>
<dbReference type="SUPFAM" id="SSF52172">
    <property type="entry name" value="CheY-like"/>
    <property type="match status" value="1"/>
</dbReference>
<dbReference type="InterPro" id="IPR016032">
    <property type="entry name" value="Sig_transdc_resp-reg_C-effctor"/>
</dbReference>